<dbReference type="InterPro" id="IPR029021">
    <property type="entry name" value="Prot-tyrosine_phosphatase-like"/>
</dbReference>
<reference evidence="2 3" key="1">
    <citation type="submission" date="2021-03" db="EMBL/GenBank/DDBJ databases">
        <title>Thiomicrorhabdus sp.nov.,novel sulfur-oxidizing bacteria isolated from coastal sediment.</title>
        <authorList>
            <person name="Liu X."/>
        </authorList>
    </citation>
    <scope>NUCLEOTIDE SEQUENCE [LARGE SCALE GENOMIC DNA]</scope>
    <source>
        <strain evidence="2 3">6S2-11</strain>
    </source>
</reference>
<evidence type="ECO:0000313" key="3">
    <source>
        <dbReference type="Proteomes" id="UP000664835"/>
    </source>
</evidence>
<dbReference type="RefSeq" id="WP_208150196.1">
    <property type="nucleotide sequence ID" value="NZ_JAGETV010000015.1"/>
</dbReference>
<comment type="caution">
    <text evidence="2">The sequence shown here is derived from an EMBL/GenBank/DDBJ whole genome shotgun (WGS) entry which is preliminary data.</text>
</comment>
<accession>A0ABS3Q5Q3</accession>
<dbReference type="Pfam" id="PF22741">
    <property type="entry name" value="PTP-NADK"/>
    <property type="match status" value="1"/>
</dbReference>
<keyword evidence="3" id="KW-1185">Reference proteome</keyword>
<dbReference type="Proteomes" id="UP000664835">
    <property type="component" value="Unassembled WGS sequence"/>
</dbReference>
<proteinExistence type="predicted"/>
<dbReference type="SUPFAM" id="SSF52799">
    <property type="entry name" value="(Phosphotyrosine protein) phosphatases II"/>
    <property type="match status" value="1"/>
</dbReference>
<protein>
    <submittedName>
        <fullName evidence="2">Protein-tyrosine-phosphatase</fullName>
    </submittedName>
</protein>
<name>A0ABS3Q5Q3_9GAMM</name>
<gene>
    <name evidence="2" type="ORF">J3998_08720</name>
</gene>
<dbReference type="InterPro" id="IPR055214">
    <property type="entry name" value="PTP-NADK"/>
</dbReference>
<sequence length="224" mass="26140">MTLLNSRLARLKAYLHANLKDHGILRALFRNFYQISANSYPEAYRSNHPSPYFVRKLHRKYKIQTILSVRRADTTGAYLLEKEACEEQDIKLINHAMSSRQLPTIEDVLTSKEILLNAKYPILIHCKSGADRAGMMSVFYKHFVEGLPISEALAQLSMKYGHFRWADTGKLDFFFEAFLDFAKQHPDVSFEEWLTEHYDREALDKKFKAEGWANIVVNKILHRE</sequence>
<organism evidence="2 3">
    <name type="scientific">Thiomicrorhabdus marina</name>
    <dbReference type="NCBI Taxonomy" id="2818442"/>
    <lineage>
        <taxon>Bacteria</taxon>
        <taxon>Pseudomonadati</taxon>
        <taxon>Pseudomonadota</taxon>
        <taxon>Gammaproteobacteria</taxon>
        <taxon>Thiotrichales</taxon>
        <taxon>Piscirickettsiaceae</taxon>
        <taxon>Thiomicrorhabdus</taxon>
    </lineage>
</organism>
<evidence type="ECO:0000313" key="2">
    <source>
        <dbReference type="EMBL" id="MBO1927658.1"/>
    </source>
</evidence>
<evidence type="ECO:0000259" key="1">
    <source>
        <dbReference type="Pfam" id="PF22741"/>
    </source>
</evidence>
<dbReference type="EMBL" id="JAGETV010000015">
    <property type="protein sequence ID" value="MBO1927658.1"/>
    <property type="molecule type" value="Genomic_DNA"/>
</dbReference>
<dbReference type="Gene3D" id="3.90.190.10">
    <property type="entry name" value="Protein tyrosine phosphatase superfamily"/>
    <property type="match status" value="1"/>
</dbReference>
<feature type="domain" description="DSP-PTPase phosphatase fused to NAD+ Kinase" evidence="1">
    <location>
        <begin position="61"/>
        <end position="159"/>
    </location>
</feature>